<dbReference type="GO" id="GO:0009254">
    <property type="term" value="P:peptidoglycan turnover"/>
    <property type="evidence" value="ECO:0007669"/>
    <property type="project" value="TreeGrafter"/>
</dbReference>
<evidence type="ECO:0000256" key="1">
    <source>
        <dbReference type="ARBA" id="ARBA00001561"/>
    </source>
</evidence>
<organism evidence="14 15">
    <name type="scientific">Sutterella seckii</name>
    <dbReference type="NCBI Taxonomy" id="1944635"/>
    <lineage>
        <taxon>Bacteria</taxon>
        <taxon>Pseudomonadati</taxon>
        <taxon>Pseudomonadota</taxon>
        <taxon>Betaproteobacteria</taxon>
        <taxon>Burkholderiales</taxon>
        <taxon>Sutterellaceae</taxon>
        <taxon>Sutterella</taxon>
    </lineage>
</organism>
<sequence>MKEAGNPPGWLEGVHRRSSPFFDARPDGTSISVVVIHFISLPAGQYGGDEVDRLFTGRMTPDCPDYEDLKGLRVSSHFFIRRTGEAIQYVNVFDRAWHAGLSNFRGRNAVNDFSVGIELEGCGEEPFEDAQYLALEKLLNALSQLLPLRYATGHETIAPGRKNDPGPFFDWERLRASLPPGMSVAIAPEDCSREMIEARMRELARG</sequence>
<dbReference type="GO" id="GO:0046872">
    <property type="term" value="F:metal ion binding"/>
    <property type="evidence" value="ECO:0007669"/>
    <property type="project" value="UniProtKB-KW"/>
</dbReference>
<dbReference type="GO" id="GO:0009253">
    <property type="term" value="P:peptidoglycan catabolic process"/>
    <property type="evidence" value="ECO:0007669"/>
    <property type="project" value="InterPro"/>
</dbReference>
<evidence type="ECO:0000256" key="5">
    <source>
        <dbReference type="ARBA" id="ARBA00011901"/>
    </source>
</evidence>
<dbReference type="RefSeq" id="WP_139688536.1">
    <property type="nucleotide sequence ID" value="NZ_WEHW01000003.1"/>
</dbReference>
<comment type="cofactor">
    <cofactor evidence="2">
        <name>Zn(2+)</name>
        <dbReference type="ChEBI" id="CHEBI:29105"/>
    </cofactor>
</comment>
<evidence type="ECO:0000313" key="15">
    <source>
        <dbReference type="Proteomes" id="UP000469462"/>
    </source>
</evidence>
<evidence type="ECO:0000256" key="9">
    <source>
        <dbReference type="ARBA" id="ARBA00022833"/>
    </source>
</evidence>
<dbReference type="GO" id="GO:0008745">
    <property type="term" value="F:N-acetylmuramoyl-L-alanine amidase activity"/>
    <property type="evidence" value="ECO:0007669"/>
    <property type="project" value="UniProtKB-EC"/>
</dbReference>
<dbReference type="Proteomes" id="UP000469462">
    <property type="component" value="Unassembled WGS sequence"/>
</dbReference>
<evidence type="ECO:0000256" key="10">
    <source>
        <dbReference type="ARBA" id="ARBA00023316"/>
    </source>
</evidence>
<evidence type="ECO:0000259" key="13">
    <source>
        <dbReference type="SMART" id="SM00644"/>
    </source>
</evidence>
<gene>
    <name evidence="14" type="primary">ampD</name>
    <name evidence="14" type="ORF">GBM96_01955</name>
</gene>
<dbReference type="Gene3D" id="3.40.80.10">
    <property type="entry name" value="Peptidoglycan recognition protein-like"/>
    <property type="match status" value="1"/>
</dbReference>
<dbReference type="GO" id="GO:0005737">
    <property type="term" value="C:cytoplasm"/>
    <property type="evidence" value="ECO:0007669"/>
    <property type="project" value="UniProtKB-SubCell"/>
</dbReference>
<dbReference type="InterPro" id="IPR036505">
    <property type="entry name" value="Amidase/PGRP_sf"/>
</dbReference>
<evidence type="ECO:0000256" key="11">
    <source>
        <dbReference type="ARBA" id="ARBA00039257"/>
    </source>
</evidence>
<evidence type="ECO:0000256" key="3">
    <source>
        <dbReference type="ARBA" id="ARBA00004496"/>
    </source>
</evidence>
<evidence type="ECO:0000256" key="6">
    <source>
        <dbReference type="ARBA" id="ARBA00022490"/>
    </source>
</evidence>
<keyword evidence="7" id="KW-0479">Metal-binding</keyword>
<evidence type="ECO:0000256" key="4">
    <source>
        <dbReference type="ARBA" id="ARBA00007553"/>
    </source>
</evidence>
<dbReference type="SUPFAM" id="SSF55846">
    <property type="entry name" value="N-acetylmuramoyl-L-alanine amidase-like"/>
    <property type="match status" value="1"/>
</dbReference>
<evidence type="ECO:0000256" key="2">
    <source>
        <dbReference type="ARBA" id="ARBA00001947"/>
    </source>
</evidence>
<dbReference type="EC" id="3.5.1.28" evidence="5"/>
<evidence type="ECO:0000313" key="14">
    <source>
        <dbReference type="EMBL" id="KAB7652404.1"/>
    </source>
</evidence>
<proteinExistence type="inferred from homology"/>
<dbReference type="GO" id="GO:0071555">
    <property type="term" value="P:cell wall organization"/>
    <property type="evidence" value="ECO:0007669"/>
    <property type="project" value="UniProtKB-KW"/>
</dbReference>
<reference evidence="14 15" key="1">
    <citation type="submission" date="2019-10" db="EMBL/GenBank/DDBJ databases">
        <title>Genome diversity of Sutterella seckii.</title>
        <authorList>
            <person name="Chaplin A.V."/>
            <person name="Sokolova S.R."/>
            <person name="Mosin K.A."/>
            <person name="Ivanova E.L."/>
            <person name="Kochetkova T.O."/>
            <person name="Goltsov A.Y."/>
            <person name="Trofimov D.Y."/>
            <person name="Efimov B.A."/>
        </authorList>
    </citation>
    <scope>NUCLEOTIDE SEQUENCE [LARGE SCALE GENOMIC DNA]</scope>
    <source>
        <strain evidence="14 15">ASD3426</strain>
    </source>
</reference>
<feature type="domain" description="N-acetylmuramoyl-L-alanine amidase" evidence="13">
    <location>
        <begin position="19"/>
        <end position="166"/>
    </location>
</feature>
<keyword evidence="6" id="KW-0963">Cytoplasm</keyword>
<keyword evidence="10" id="KW-0961">Cell wall biogenesis/degradation</keyword>
<dbReference type="AlphaFoldDB" id="A0AAI9SEN6"/>
<dbReference type="NCBIfam" id="NF008758">
    <property type="entry name" value="PRK11789.1"/>
    <property type="match status" value="1"/>
</dbReference>
<dbReference type="CDD" id="cd06583">
    <property type="entry name" value="PGRP"/>
    <property type="match status" value="1"/>
</dbReference>
<comment type="catalytic activity">
    <reaction evidence="1">
        <text>Hydrolyzes the link between N-acetylmuramoyl residues and L-amino acid residues in certain cell-wall glycopeptides.</text>
        <dbReference type="EC" id="3.5.1.28"/>
    </reaction>
</comment>
<name>A0AAI9SEN6_9BURK</name>
<dbReference type="PANTHER" id="PTHR30417">
    <property type="entry name" value="N-ACETYLMURAMOYL-L-ALANINE AMIDASE AMID"/>
    <property type="match status" value="1"/>
</dbReference>
<dbReference type="InterPro" id="IPR051206">
    <property type="entry name" value="NAMLAA_amidase_2"/>
</dbReference>
<comment type="similarity">
    <text evidence="4">Belongs to the N-acetylmuramoyl-L-alanine amidase 2 family.</text>
</comment>
<evidence type="ECO:0000256" key="7">
    <source>
        <dbReference type="ARBA" id="ARBA00022723"/>
    </source>
</evidence>
<accession>A0AAI9SEN6</accession>
<comment type="subcellular location">
    <subcellularLocation>
        <location evidence="3">Cytoplasm</location>
    </subcellularLocation>
</comment>
<dbReference type="PANTHER" id="PTHR30417:SF4">
    <property type="entry name" value="1,6-ANHYDRO-N-ACETYLMURAMYL-L-ALANINE AMIDASE AMPD"/>
    <property type="match status" value="1"/>
</dbReference>
<keyword evidence="15" id="KW-1185">Reference proteome</keyword>
<dbReference type="InterPro" id="IPR002502">
    <property type="entry name" value="Amidase_domain"/>
</dbReference>
<protein>
    <recommendedName>
        <fullName evidence="11">1,6-anhydro-N-acetylmuramyl-L-alanine amidase AmpD</fullName>
        <ecNumber evidence="5">3.5.1.28</ecNumber>
    </recommendedName>
    <alternativeName>
        <fullName evidence="12">N-acetylmuramoyl-L-alanine amidase</fullName>
    </alternativeName>
</protein>
<keyword evidence="9" id="KW-0862">Zinc</keyword>
<keyword evidence="8 14" id="KW-0378">Hydrolase</keyword>
<dbReference type="SMART" id="SM00644">
    <property type="entry name" value="Ami_2"/>
    <property type="match status" value="1"/>
</dbReference>
<comment type="caution">
    <text evidence="14">The sequence shown here is derived from an EMBL/GenBank/DDBJ whole genome shotgun (WGS) entry which is preliminary data.</text>
</comment>
<evidence type="ECO:0000256" key="12">
    <source>
        <dbReference type="ARBA" id="ARBA00042615"/>
    </source>
</evidence>
<evidence type="ECO:0000256" key="8">
    <source>
        <dbReference type="ARBA" id="ARBA00022801"/>
    </source>
</evidence>
<dbReference type="Pfam" id="PF01510">
    <property type="entry name" value="Amidase_2"/>
    <property type="match status" value="1"/>
</dbReference>
<dbReference type="EMBL" id="WEHW01000003">
    <property type="protein sequence ID" value="KAB7652404.1"/>
    <property type="molecule type" value="Genomic_DNA"/>
</dbReference>